<evidence type="ECO:0000259" key="4">
    <source>
        <dbReference type="Pfam" id="PF13359"/>
    </source>
</evidence>
<evidence type="ECO:0000256" key="1">
    <source>
        <dbReference type="ARBA" id="ARBA00001968"/>
    </source>
</evidence>
<evidence type="ECO:0000259" key="5">
    <source>
        <dbReference type="Pfam" id="PF13613"/>
    </source>
</evidence>
<proteinExistence type="evidence at transcript level"/>
<dbReference type="EMBL" id="GBIH01000769">
    <property type="protein sequence ID" value="JAC93941.1"/>
    <property type="molecule type" value="mRNA"/>
</dbReference>
<organism evidence="6">
    <name type="scientific">Ixodes ricinus</name>
    <name type="common">Common tick</name>
    <name type="synonym">Acarus ricinus</name>
    <dbReference type="NCBI Taxonomy" id="34613"/>
    <lineage>
        <taxon>Eukaryota</taxon>
        <taxon>Metazoa</taxon>
        <taxon>Ecdysozoa</taxon>
        <taxon>Arthropoda</taxon>
        <taxon>Chelicerata</taxon>
        <taxon>Arachnida</taxon>
        <taxon>Acari</taxon>
        <taxon>Parasitiformes</taxon>
        <taxon>Ixodida</taxon>
        <taxon>Ixodoidea</taxon>
        <taxon>Ixodidae</taxon>
        <taxon>Ixodinae</taxon>
        <taxon>Ixodes</taxon>
    </lineage>
</organism>
<feature type="domain" description="DDE Tnp4" evidence="4">
    <location>
        <begin position="106"/>
        <end position="264"/>
    </location>
</feature>
<feature type="chain" id="PRO_5001867009" evidence="3">
    <location>
        <begin position="24"/>
        <end position="353"/>
    </location>
</feature>
<keyword evidence="3" id="KW-0732">Signal</keyword>
<feature type="signal peptide" evidence="3">
    <location>
        <begin position="1"/>
        <end position="23"/>
    </location>
</feature>
<dbReference type="InterPro" id="IPR027805">
    <property type="entry name" value="Transposase_HTH_dom"/>
</dbReference>
<sequence length="353" mass="39921">SLSATSFSLFALLLSLLPDAARRQNEISTENRLLLFLIKLKHNVPFSCLGVLFNVHRTTAARMFKMTLEALCARTKDWIWWPSRAAIQATMPASFRALYPFCRVIIDCTEMGVEMPPSVEEQNLWYSQYKGYFTVKYLIGISPSGLVTFLSDGYGGRTSDTAITIESGFLRKLQPNDIVLADKGFPGIVTGVGAQNATLVMPPFASGVQFTEVEVNSTYETASVRIHVERVIQRVKIYSITQRVSHHLIPHLDNIMHILCILTNPRPGIFKSYSNWDIAFIFIWLGQRMTCNTSKLIGKATGSLSVKCGKFLNIICEIKRSQLRYSVREKFFITLDVQRLFVYRAVQKEIALI</sequence>
<dbReference type="GO" id="GO:0046872">
    <property type="term" value="F:metal ion binding"/>
    <property type="evidence" value="ECO:0007669"/>
    <property type="project" value="UniProtKB-KW"/>
</dbReference>
<dbReference type="InterPro" id="IPR027806">
    <property type="entry name" value="HARBI1_dom"/>
</dbReference>
<feature type="non-terminal residue" evidence="6">
    <location>
        <position position="1"/>
    </location>
</feature>
<dbReference type="PANTHER" id="PTHR23080">
    <property type="entry name" value="THAP DOMAIN PROTEIN"/>
    <property type="match status" value="1"/>
</dbReference>
<accession>A0A090XAH8</accession>
<dbReference type="PANTHER" id="PTHR23080:SF143">
    <property type="entry name" value="SI:DKEY-56D12.4"/>
    <property type="match status" value="1"/>
</dbReference>
<protein>
    <submittedName>
        <fullName evidence="6">Putative harbinger</fullName>
    </submittedName>
</protein>
<reference evidence="6" key="1">
    <citation type="journal article" date="2015" name="PLoS Negl. Trop. Dis.">
        <title>Deep Sequencing Analysis of the Ixodes ricinus Haemocytome.</title>
        <authorList>
            <person name="Kotsyfakis M."/>
            <person name="Kopacek P."/>
            <person name="Franta Z."/>
            <person name="Pedra J.H."/>
            <person name="Ribeiro J.M."/>
        </authorList>
    </citation>
    <scope>NUCLEOTIDE SEQUENCE</scope>
</reference>
<dbReference type="Pfam" id="PF13613">
    <property type="entry name" value="HTH_Tnp_4"/>
    <property type="match status" value="1"/>
</dbReference>
<evidence type="ECO:0000256" key="2">
    <source>
        <dbReference type="ARBA" id="ARBA00022723"/>
    </source>
</evidence>
<keyword evidence="2" id="KW-0479">Metal-binding</keyword>
<dbReference type="Pfam" id="PF13359">
    <property type="entry name" value="DDE_Tnp_4"/>
    <property type="match status" value="1"/>
</dbReference>
<name>A0A090XAH8_IXORI</name>
<comment type="cofactor">
    <cofactor evidence="1">
        <name>a divalent metal cation</name>
        <dbReference type="ChEBI" id="CHEBI:60240"/>
    </cofactor>
</comment>
<evidence type="ECO:0000256" key="3">
    <source>
        <dbReference type="SAM" id="SignalP"/>
    </source>
</evidence>
<dbReference type="AlphaFoldDB" id="A0A090XAH8"/>
<evidence type="ECO:0000313" key="6">
    <source>
        <dbReference type="EMBL" id="JAC93941.1"/>
    </source>
</evidence>
<feature type="domain" description="Transposase Helix-turn-helix" evidence="5">
    <location>
        <begin position="27"/>
        <end position="76"/>
    </location>
</feature>